<dbReference type="EMBL" id="UZAJ01012338">
    <property type="protein sequence ID" value="VDO63147.1"/>
    <property type="molecule type" value="Genomic_DNA"/>
</dbReference>
<dbReference type="WBParaSite" id="OFLC_0000977701-mRNA-1">
    <property type="protein sequence ID" value="OFLC_0000977701-mRNA-1"/>
    <property type="gene ID" value="OFLC_0000977701"/>
</dbReference>
<reference evidence="4" key="1">
    <citation type="submission" date="2016-06" db="UniProtKB">
        <authorList>
            <consortium name="WormBaseParasite"/>
        </authorList>
    </citation>
    <scope>IDENTIFICATION</scope>
</reference>
<reference evidence="2 3" key="2">
    <citation type="submission" date="2018-11" db="EMBL/GenBank/DDBJ databases">
        <authorList>
            <consortium name="Pathogen Informatics"/>
        </authorList>
    </citation>
    <scope>NUCLEOTIDE SEQUENCE [LARGE SCALE GENOMIC DNA]</scope>
</reference>
<gene>
    <name evidence="2" type="ORF">OFLC_LOCUS9776</name>
</gene>
<dbReference type="AlphaFoldDB" id="A0A183HQL6"/>
<feature type="region of interest" description="Disordered" evidence="1">
    <location>
        <begin position="45"/>
        <end position="73"/>
    </location>
</feature>
<name>A0A183HQL6_9BILA</name>
<accession>A0A183HQL6</accession>
<feature type="region of interest" description="Disordered" evidence="1">
    <location>
        <begin position="143"/>
        <end position="166"/>
    </location>
</feature>
<evidence type="ECO:0000313" key="2">
    <source>
        <dbReference type="EMBL" id="VDO63147.1"/>
    </source>
</evidence>
<protein>
    <submittedName>
        <fullName evidence="4">KID domain-containing protein</fullName>
    </submittedName>
</protein>
<dbReference type="Proteomes" id="UP000267606">
    <property type="component" value="Unassembled WGS sequence"/>
</dbReference>
<proteinExistence type="predicted"/>
<evidence type="ECO:0000313" key="3">
    <source>
        <dbReference type="Proteomes" id="UP000267606"/>
    </source>
</evidence>
<feature type="compositionally biased region" description="Polar residues" evidence="1">
    <location>
        <begin position="57"/>
        <end position="73"/>
    </location>
</feature>
<keyword evidence="3" id="KW-1185">Reference proteome</keyword>
<organism evidence="4">
    <name type="scientific">Onchocerca flexuosa</name>
    <dbReference type="NCBI Taxonomy" id="387005"/>
    <lineage>
        <taxon>Eukaryota</taxon>
        <taxon>Metazoa</taxon>
        <taxon>Ecdysozoa</taxon>
        <taxon>Nematoda</taxon>
        <taxon>Chromadorea</taxon>
        <taxon>Rhabditida</taxon>
        <taxon>Spirurina</taxon>
        <taxon>Spiruromorpha</taxon>
        <taxon>Filarioidea</taxon>
        <taxon>Onchocercidae</taxon>
        <taxon>Onchocerca</taxon>
    </lineage>
</organism>
<dbReference type="STRING" id="387005.A0A183HQL6"/>
<sequence length="166" mass="17963">MENCIQCISETPTTSHSVPLVNAPVTIDVTETEKYEDRKQEITVVGSIEEQEAHRSTPVSTTSEQNNTVSQSSSGDIIQMRLQQHNTTSGNGDGTNIITSSVASGDVPIAAQGIVSQVGLQSISMSRNENELLRKRAYVPSSDQIETGSDVLEPRKRYRGSPMGQV</sequence>
<evidence type="ECO:0000313" key="4">
    <source>
        <dbReference type="WBParaSite" id="OFLC_0000977701-mRNA-1"/>
    </source>
</evidence>
<evidence type="ECO:0000256" key="1">
    <source>
        <dbReference type="SAM" id="MobiDB-lite"/>
    </source>
</evidence>